<evidence type="ECO:0000313" key="3">
    <source>
        <dbReference type="Proteomes" id="UP000243459"/>
    </source>
</evidence>
<dbReference type="Proteomes" id="UP000243459">
    <property type="component" value="Chromosome 4"/>
</dbReference>
<organism evidence="2 3">
    <name type="scientific">Asparagus officinalis</name>
    <name type="common">Garden asparagus</name>
    <dbReference type="NCBI Taxonomy" id="4686"/>
    <lineage>
        <taxon>Eukaryota</taxon>
        <taxon>Viridiplantae</taxon>
        <taxon>Streptophyta</taxon>
        <taxon>Embryophyta</taxon>
        <taxon>Tracheophyta</taxon>
        <taxon>Spermatophyta</taxon>
        <taxon>Magnoliopsida</taxon>
        <taxon>Liliopsida</taxon>
        <taxon>Asparagales</taxon>
        <taxon>Asparagaceae</taxon>
        <taxon>Asparagoideae</taxon>
        <taxon>Asparagus</taxon>
    </lineage>
</organism>
<evidence type="ECO:0000256" key="1">
    <source>
        <dbReference type="SAM" id="MobiDB-lite"/>
    </source>
</evidence>
<sequence>MNVVLSGDLRFRLGAELRSGDHSTKMVSGGREVTASRREGGTSPFEEWVANLAGRSLVLLGFRWRGPYRGKLKYRYLESHSSALKAYVGVSEAVSLTVSPPTLTNHHELTTTPRSTYTASRNLAVRRAATRAVSHSSFQPSNFCFFKSKASLQDYPFSLTLPTSTSSKPSPSPPSFPKSSHHPGLRPSQISVRHPWSSDRGQIAATIHRALDPSQPSWIRPRRWLIPPKLPIRIVRVWNLRFPTRLPTRWQALVEPRNVLVARENLANRPVRWSQTLSPLPLMPHKADPGTKHGPSPSAVAALAAASASTGPRSASFSAPS</sequence>
<gene>
    <name evidence="2" type="ORF">A4U43_C04F12740</name>
</gene>
<dbReference type="Gramene" id="ONK71821">
    <property type="protein sequence ID" value="ONK71821"/>
    <property type="gene ID" value="A4U43_C04F12740"/>
</dbReference>
<feature type="compositionally biased region" description="Polar residues" evidence="1">
    <location>
        <begin position="310"/>
        <end position="321"/>
    </location>
</feature>
<feature type="region of interest" description="Disordered" evidence="1">
    <location>
        <begin position="283"/>
        <end position="321"/>
    </location>
</feature>
<feature type="region of interest" description="Disordered" evidence="1">
    <location>
        <begin position="162"/>
        <end position="195"/>
    </location>
</feature>
<dbReference type="EMBL" id="CM007384">
    <property type="protein sequence ID" value="ONK71821.1"/>
    <property type="molecule type" value="Genomic_DNA"/>
</dbReference>
<feature type="compositionally biased region" description="Low complexity" evidence="1">
    <location>
        <begin position="296"/>
        <end position="309"/>
    </location>
</feature>
<name>A0A5P1F573_ASPOF</name>
<reference evidence="3" key="1">
    <citation type="journal article" date="2017" name="Nat. Commun.">
        <title>The asparagus genome sheds light on the origin and evolution of a young Y chromosome.</title>
        <authorList>
            <person name="Harkess A."/>
            <person name="Zhou J."/>
            <person name="Xu C."/>
            <person name="Bowers J.E."/>
            <person name="Van der Hulst R."/>
            <person name="Ayyampalayam S."/>
            <person name="Mercati F."/>
            <person name="Riccardi P."/>
            <person name="McKain M.R."/>
            <person name="Kakrana A."/>
            <person name="Tang H."/>
            <person name="Ray J."/>
            <person name="Groenendijk J."/>
            <person name="Arikit S."/>
            <person name="Mathioni S.M."/>
            <person name="Nakano M."/>
            <person name="Shan H."/>
            <person name="Telgmann-Rauber A."/>
            <person name="Kanno A."/>
            <person name="Yue Z."/>
            <person name="Chen H."/>
            <person name="Li W."/>
            <person name="Chen Y."/>
            <person name="Xu X."/>
            <person name="Zhang Y."/>
            <person name="Luo S."/>
            <person name="Chen H."/>
            <person name="Gao J."/>
            <person name="Mao Z."/>
            <person name="Pires J.C."/>
            <person name="Luo M."/>
            <person name="Kudrna D."/>
            <person name="Wing R.A."/>
            <person name="Meyers B.C."/>
            <person name="Yi K."/>
            <person name="Kong H."/>
            <person name="Lavrijsen P."/>
            <person name="Sunseri F."/>
            <person name="Falavigna A."/>
            <person name="Ye Y."/>
            <person name="Leebens-Mack J.H."/>
            <person name="Chen G."/>
        </authorList>
    </citation>
    <scope>NUCLEOTIDE SEQUENCE [LARGE SCALE GENOMIC DNA]</scope>
    <source>
        <strain evidence="3">cv. DH0086</strain>
    </source>
</reference>
<accession>A0A5P1F573</accession>
<protein>
    <submittedName>
        <fullName evidence="2">Uncharacterized protein</fullName>
    </submittedName>
</protein>
<keyword evidence="3" id="KW-1185">Reference proteome</keyword>
<evidence type="ECO:0000313" key="2">
    <source>
        <dbReference type="EMBL" id="ONK71821.1"/>
    </source>
</evidence>
<proteinExistence type="predicted"/>
<dbReference type="AlphaFoldDB" id="A0A5P1F573"/>